<dbReference type="InterPro" id="IPR036264">
    <property type="entry name" value="Bact_exopeptidase_dim_dom"/>
</dbReference>
<dbReference type="Pfam" id="PF01546">
    <property type="entry name" value="Peptidase_M20"/>
    <property type="match status" value="1"/>
</dbReference>
<sequence>MHDSLRINRQRLVSRLEQLGQIGALPGGGCCRLALTEEDLLGREQVIGWMHELGLEVSSDAMGNVFGLRPGTEPGPPVMTGSHIDTVRTGGIYDGNLGVLGGLEVVETLNEAGIVTQRPLCVAFFTNEEGARFAPDMMGSLVYVGGMPLEDALATEGIDGERVGECLERIGARGDAPVGNPEVHAFVELHIEQGPILEESGIAIGAVEKVQGISWQELRFTGTSNHAGTTPMRLRHDAGYAAMATGTFVRELANRIGGDQVGTVGALEIQPNLVNVVANQAHLTVDLRNTDNERLKQAETELAAFVEQLAEREGIEVKHRTLARFDPVTFDPDMVARVEASAKALGHSVMRMPSGAGHDAQMLARVCPTAMIFVPSADGISHNINEYTAPEELEAGVNVLLRVLLDLAE</sequence>
<dbReference type="PANTHER" id="PTHR32494">
    <property type="entry name" value="ALLANTOATE DEIMINASE-RELATED"/>
    <property type="match status" value="1"/>
</dbReference>
<evidence type="ECO:0000313" key="5">
    <source>
        <dbReference type="EMBL" id="MCG6663759.1"/>
    </source>
</evidence>
<dbReference type="PANTHER" id="PTHR32494:SF5">
    <property type="entry name" value="ALLANTOATE AMIDOHYDROLASE"/>
    <property type="match status" value="1"/>
</dbReference>
<feature type="binding site" evidence="3">
    <location>
        <position position="382"/>
    </location>
    <ligand>
        <name>Zn(2+)</name>
        <dbReference type="ChEBI" id="CHEBI:29105"/>
        <label>2</label>
    </ligand>
</feature>
<dbReference type="Proteomes" id="UP000814353">
    <property type="component" value="Unassembled WGS sequence"/>
</dbReference>
<dbReference type="AlphaFoldDB" id="A0A7W0AG43"/>
<evidence type="ECO:0000313" key="6">
    <source>
        <dbReference type="Proteomes" id="UP000518091"/>
    </source>
</evidence>
<comment type="similarity">
    <text evidence="1">Belongs to the peptidase M20 family.</text>
</comment>
<feature type="binding site" evidence="3">
    <location>
        <position position="190"/>
    </location>
    <ligand>
        <name>Zn(2+)</name>
        <dbReference type="ChEBI" id="CHEBI:29105"/>
        <label>1</label>
    </ligand>
</feature>
<organism evidence="4 6">
    <name type="scientific">Billgrantia kenyensis</name>
    <dbReference type="NCBI Taxonomy" id="321266"/>
    <lineage>
        <taxon>Bacteria</taxon>
        <taxon>Pseudomonadati</taxon>
        <taxon>Pseudomonadota</taxon>
        <taxon>Gammaproteobacteria</taxon>
        <taxon>Oceanospirillales</taxon>
        <taxon>Halomonadaceae</taxon>
        <taxon>Billgrantia</taxon>
    </lineage>
</organism>
<dbReference type="RefSeq" id="WP_181516888.1">
    <property type="nucleotide sequence ID" value="NZ_JABFUB010000031.1"/>
</dbReference>
<dbReference type="Proteomes" id="UP000518091">
    <property type="component" value="Unassembled WGS sequence"/>
</dbReference>
<keyword evidence="7" id="KW-1185">Reference proteome</keyword>
<proteinExistence type="inferred from homology"/>
<reference evidence="4 6" key="2">
    <citation type="submission" date="2020-07" db="EMBL/GenBank/DDBJ databases">
        <title>Identification of Halomonas strains.</title>
        <authorList>
            <person name="Xiao Z."/>
            <person name="Shen J."/>
        </authorList>
    </citation>
    <scope>NUCLEOTIDE SEQUENCE [LARGE SCALE GENOMIC DNA]</scope>
    <source>
        <strain evidence="4 6">DSM 17331</strain>
    </source>
</reference>
<dbReference type="EMBL" id="JABFUB010000031">
    <property type="protein sequence ID" value="MCG6663759.1"/>
    <property type="molecule type" value="Genomic_DNA"/>
</dbReference>
<dbReference type="Gene3D" id="3.40.630.10">
    <property type="entry name" value="Zn peptidases"/>
    <property type="match status" value="1"/>
</dbReference>
<dbReference type="Gene3D" id="3.30.70.360">
    <property type="match status" value="1"/>
</dbReference>
<comment type="caution">
    <text evidence="4">The sequence shown here is derived from an EMBL/GenBank/DDBJ whole genome shotgun (WGS) entry which is preliminary data.</text>
</comment>
<dbReference type="CDD" id="cd03884">
    <property type="entry name" value="M20_bAS"/>
    <property type="match status" value="1"/>
</dbReference>
<feature type="binding site" evidence="3">
    <location>
        <position position="83"/>
    </location>
    <ligand>
        <name>Zn(2+)</name>
        <dbReference type="ChEBI" id="CHEBI:29105"/>
        <label>1</label>
    </ligand>
</feature>
<keyword evidence="2 4" id="KW-0378">Hydrolase</keyword>
<feature type="binding site" evidence="3">
    <location>
        <position position="129"/>
    </location>
    <ligand>
        <name>Zn(2+)</name>
        <dbReference type="ChEBI" id="CHEBI:29105"/>
        <label>2</label>
    </ligand>
</feature>
<dbReference type="NCBIfam" id="TIGR01879">
    <property type="entry name" value="hydantase"/>
    <property type="match status" value="1"/>
</dbReference>
<evidence type="ECO:0000256" key="3">
    <source>
        <dbReference type="PIRSR" id="PIRSR001235-1"/>
    </source>
</evidence>
<evidence type="ECO:0000256" key="2">
    <source>
        <dbReference type="ARBA" id="ARBA00022801"/>
    </source>
</evidence>
<dbReference type="SUPFAM" id="SSF55031">
    <property type="entry name" value="Bacterial exopeptidase dimerisation domain"/>
    <property type="match status" value="1"/>
</dbReference>
<dbReference type="GO" id="GO:0046872">
    <property type="term" value="F:metal ion binding"/>
    <property type="evidence" value="ECO:0007669"/>
    <property type="project" value="UniProtKB-KW"/>
</dbReference>
<dbReference type="NCBIfam" id="NF006771">
    <property type="entry name" value="PRK09290.1-5"/>
    <property type="match status" value="1"/>
</dbReference>
<reference evidence="5 7" key="1">
    <citation type="submission" date="2020-05" db="EMBL/GenBank/DDBJ databases">
        <title>Comparative genomic analysis of denitrifying bacteria from Halomonas genus.</title>
        <authorList>
            <person name="Wang L."/>
            <person name="Shao Z."/>
        </authorList>
    </citation>
    <scope>NUCLEOTIDE SEQUENCE [LARGE SCALE GENOMIC DNA]</scope>
    <source>
        <strain evidence="5 7">DSM 17331</strain>
    </source>
</reference>
<keyword evidence="3" id="KW-0479">Metal-binding</keyword>
<dbReference type="GO" id="GO:0016813">
    <property type="term" value="F:hydrolase activity, acting on carbon-nitrogen (but not peptide) bonds, in linear amidines"/>
    <property type="evidence" value="ECO:0007669"/>
    <property type="project" value="InterPro"/>
</dbReference>
<evidence type="ECO:0000256" key="1">
    <source>
        <dbReference type="ARBA" id="ARBA00006153"/>
    </source>
</evidence>
<keyword evidence="3" id="KW-0862">Zinc</keyword>
<dbReference type="SUPFAM" id="SSF53187">
    <property type="entry name" value="Zn-dependent exopeptidases"/>
    <property type="match status" value="1"/>
</dbReference>
<evidence type="ECO:0000313" key="4">
    <source>
        <dbReference type="EMBL" id="MBA2781016.1"/>
    </source>
</evidence>
<dbReference type="InterPro" id="IPR002933">
    <property type="entry name" value="Peptidase_M20"/>
</dbReference>
<name>A0A7W0AG43_9GAMM</name>
<feature type="binding site" evidence="3">
    <location>
        <position position="94"/>
    </location>
    <ligand>
        <name>Zn(2+)</name>
        <dbReference type="ChEBI" id="CHEBI:29105"/>
        <label>2</label>
    </ligand>
</feature>
<feature type="binding site" evidence="3">
    <location>
        <position position="94"/>
    </location>
    <ligand>
        <name>Zn(2+)</name>
        <dbReference type="ChEBI" id="CHEBI:29105"/>
        <label>1</label>
    </ligand>
</feature>
<protein>
    <submittedName>
        <fullName evidence="4">Zn-dependent hydrolase</fullName>
    </submittedName>
</protein>
<comment type="cofactor">
    <cofactor evidence="3">
        <name>Zn(2+)</name>
        <dbReference type="ChEBI" id="CHEBI:29105"/>
    </cofactor>
    <text evidence="3">Binds 2 Zn(2+) ions per subunit.</text>
</comment>
<dbReference type="NCBIfam" id="NF006769">
    <property type="entry name" value="PRK09290.1-3"/>
    <property type="match status" value="1"/>
</dbReference>
<dbReference type="PIRSF" id="PIRSF001235">
    <property type="entry name" value="Amidase_carbamoylase"/>
    <property type="match status" value="1"/>
</dbReference>
<dbReference type="EMBL" id="JACEFT010000041">
    <property type="protein sequence ID" value="MBA2781016.1"/>
    <property type="molecule type" value="Genomic_DNA"/>
</dbReference>
<evidence type="ECO:0000313" key="7">
    <source>
        <dbReference type="Proteomes" id="UP000814353"/>
    </source>
</evidence>
<accession>A0A7W0AG43</accession>
<gene>
    <name evidence="4" type="ORF">H1D44_19205</name>
    <name evidence="5" type="ORF">HOP48_19700</name>
</gene>
<dbReference type="InterPro" id="IPR010158">
    <property type="entry name" value="Amidase_Cbmase"/>
</dbReference>